<comment type="caution">
    <text evidence="8">The sequence shown here is derived from an EMBL/GenBank/DDBJ whole genome shotgun (WGS) entry which is preliminary data.</text>
</comment>
<dbReference type="PRINTS" id="PR00821">
    <property type="entry name" value="TAGLIPASE"/>
</dbReference>
<proteinExistence type="inferred from homology"/>
<organism evidence="8 9">
    <name type="scientific">Sinanodonta woodiana</name>
    <name type="common">Chinese pond mussel</name>
    <name type="synonym">Anodonta woodiana</name>
    <dbReference type="NCBI Taxonomy" id="1069815"/>
    <lineage>
        <taxon>Eukaryota</taxon>
        <taxon>Metazoa</taxon>
        <taxon>Spiralia</taxon>
        <taxon>Lophotrochozoa</taxon>
        <taxon>Mollusca</taxon>
        <taxon>Bivalvia</taxon>
        <taxon>Autobranchia</taxon>
        <taxon>Heteroconchia</taxon>
        <taxon>Palaeoheterodonta</taxon>
        <taxon>Unionida</taxon>
        <taxon>Unionoidea</taxon>
        <taxon>Unionidae</taxon>
        <taxon>Unioninae</taxon>
        <taxon>Sinanodonta</taxon>
    </lineage>
</organism>
<evidence type="ECO:0000256" key="1">
    <source>
        <dbReference type="ARBA" id="ARBA00004613"/>
    </source>
</evidence>
<reference evidence="8 9" key="1">
    <citation type="submission" date="2024-11" db="EMBL/GenBank/DDBJ databases">
        <title>Chromosome-level genome assembly of the freshwater bivalve Anodonta woodiana.</title>
        <authorList>
            <person name="Chen X."/>
        </authorList>
    </citation>
    <scope>NUCLEOTIDE SEQUENCE [LARGE SCALE GENOMIC DNA]</scope>
    <source>
        <strain evidence="8">MN2024</strain>
        <tissue evidence="8">Gills</tissue>
    </source>
</reference>
<evidence type="ECO:0000259" key="7">
    <source>
        <dbReference type="Pfam" id="PF00151"/>
    </source>
</evidence>
<dbReference type="CDD" id="cd00707">
    <property type="entry name" value="Pancreat_lipase_like"/>
    <property type="match status" value="1"/>
</dbReference>
<protein>
    <recommendedName>
        <fullName evidence="7">Lipase domain-containing protein</fullName>
    </recommendedName>
</protein>
<keyword evidence="3" id="KW-0964">Secreted</keyword>
<accession>A0ABD3XUX1</accession>
<evidence type="ECO:0000256" key="2">
    <source>
        <dbReference type="ARBA" id="ARBA00010701"/>
    </source>
</evidence>
<dbReference type="InterPro" id="IPR000734">
    <property type="entry name" value="TAG_lipase"/>
</dbReference>
<dbReference type="Proteomes" id="UP001634394">
    <property type="component" value="Unassembled WGS sequence"/>
</dbReference>
<dbReference type="EMBL" id="JBJQND010000001">
    <property type="protein sequence ID" value="KAL3889395.1"/>
    <property type="molecule type" value="Genomic_DNA"/>
</dbReference>
<evidence type="ECO:0000256" key="5">
    <source>
        <dbReference type="RuleBase" id="RU004262"/>
    </source>
</evidence>
<comment type="similarity">
    <text evidence="2 5">Belongs to the AB hydrolase superfamily. Lipase family.</text>
</comment>
<dbReference type="SUPFAM" id="SSF53474">
    <property type="entry name" value="alpha/beta-Hydrolases"/>
    <property type="match status" value="1"/>
</dbReference>
<evidence type="ECO:0000313" key="8">
    <source>
        <dbReference type="EMBL" id="KAL3889395.1"/>
    </source>
</evidence>
<evidence type="ECO:0000256" key="6">
    <source>
        <dbReference type="SAM" id="SignalP"/>
    </source>
</evidence>
<dbReference type="InterPro" id="IPR033906">
    <property type="entry name" value="Lipase_N"/>
</dbReference>
<dbReference type="Pfam" id="PF00151">
    <property type="entry name" value="Lipase"/>
    <property type="match status" value="1"/>
</dbReference>
<evidence type="ECO:0000313" key="9">
    <source>
        <dbReference type="Proteomes" id="UP001634394"/>
    </source>
</evidence>
<feature type="signal peptide" evidence="6">
    <location>
        <begin position="1"/>
        <end position="19"/>
    </location>
</feature>
<dbReference type="InterPro" id="IPR013818">
    <property type="entry name" value="Lipase"/>
</dbReference>
<feature type="chain" id="PRO_5044827840" description="Lipase domain-containing protein" evidence="6">
    <location>
        <begin position="20"/>
        <end position="346"/>
    </location>
</feature>
<dbReference type="InterPro" id="IPR029058">
    <property type="entry name" value="AB_hydrolase_fold"/>
</dbReference>
<gene>
    <name evidence="8" type="ORF">ACJMK2_001739</name>
</gene>
<comment type="subcellular location">
    <subcellularLocation>
        <location evidence="1">Secreted</location>
    </subcellularLocation>
</comment>
<name>A0ABD3XUX1_SINWO</name>
<evidence type="ECO:0000256" key="4">
    <source>
        <dbReference type="ARBA" id="ARBA00023157"/>
    </source>
</evidence>
<keyword evidence="4" id="KW-1015">Disulfide bond</keyword>
<dbReference type="Gene3D" id="3.40.50.1820">
    <property type="entry name" value="alpha/beta hydrolase"/>
    <property type="match status" value="1"/>
</dbReference>
<dbReference type="AlphaFoldDB" id="A0ABD3XUX1"/>
<keyword evidence="9" id="KW-1185">Reference proteome</keyword>
<dbReference type="PANTHER" id="PTHR11610">
    <property type="entry name" value="LIPASE"/>
    <property type="match status" value="1"/>
</dbReference>
<sequence>MTYFSRIFFVFCCIVVCDSFLSSSVCYNEIGCFGNNSPFNNALFFLPQSPTEVGVSYQLFTRKNSNIPQILTVDRNVVLTSNFNGEKGTRFLIHGYKGKASDPWVIDMKDALLKREDANVIAVDWAKGADQFFYAQAVANTRVVGALISSMMYTLDKVAGGSSLARIHLIGHSLGSHVAGYAGERTLGTGRISGLDPAGPLFEWTDPKVRLDPSDASFVDVIHTNANGLGIASPIGHVDFYVNGGKTQPGCIDAFIDILISGQFDKVVEGAACSHMRVLSLFTESINSNCHFQSYPCKLCTTCGTGCAKMGYDAPQGNPRGNFYLSTNSQPPFCSETWEATYMVKA</sequence>
<evidence type="ECO:0000256" key="3">
    <source>
        <dbReference type="ARBA" id="ARBA00022525"/>
    </source>
</evidence>
<feature type="domain" description="Lipase" evidence="7">
    <location>
        <begin position="24"/>
        <end position="333"/>
    </location>
</feature>
<dbReference type="InterPro" id="IPR002331">
    <property type="entry name" value="Lipase_panc"/>
</dbReference>
<dbReference type="PRINTS" id="PR00823">
    <property type="entry name" value="PANCLIPASE"/>
</dbReference>
<keyword evidence="6" id="KW-0732">Signal</keyword>
<dbReference type="GO" id="GO:0005576">
    <property type="term" value="C:extracellular region"/>
    <property type="evidence" value="ECO:0007669"/>
    <property type="project" value="UniProtKB-SubCell"/>
</dbReference>